<protein>
    <submittedName>
        <fullName evidence="1">Uncharacterized protein</fullName>
    </submittedName>
</protein>
<proteinExistence type="predicted"/>
<accession>A0A1C0ZVB2</accession>
<dbReference type="OrthoDB" id="2060353at2"/>
<reference evidence="2" key="1">
    <citation type="submission" date="2016-05" db="EMBL/GenBank/DDBJ databases">
        <title>Paenibacillus oryzae. sp. nov., isolated from the rice root.</title>
        <authorList>
            <person name="Zhang J."/>
            <person name="Zhang X."/>
        </authorList>
    </citation>
    <scope>NUCLEOTIDE SEQUENCE [LARGE SCALE GENOMIC DNA]</scope>
    <source>
        <strain evidence="2">KCTC13222</strain>
    </source>
</reference>
<dbReference type="Proteomes" id="UP000093309">
    <property type="component" value="Unassembled WGS sequence"/>
</dbReference>
<evidence type="ECO:0000313" key="1">
    <source>
        <dbReference type="EMBL" id="OCT12046.1"/>
    </source>
</evidence>
<dbReference type="AlphaFoldDB" id="A0A1C0ZVB2"/>
<organism evidence="1 2">
    <name type="scientific">Paenibacillus pectinilyticus</name>
    <dbReference type="NCBI Taxonomy" id="512399"/>
    <lineage>
        <taxon>Bacteria</taxon>
        <taxon>Bacillati</taxon>
        <taxon>Bacillota</taxon>
        <taxon>Bacilli</taxon>
        <taxon>Bacillales</taxon>
        <taxon>Paenibacillaceae</taxon>
        <taxon>Paenibacillus</taxon>
    </lineage>
</organism>
<gene>
    <name evidence="1" type="ORF">A8709_29780</name>
</gene>
<comment type="caution">
    <text evidence="1">The sequence shown here is derived from an EMBL/GenBank/DDBJ whole genome shotgun (WGS) entry which is preliminary data.</text>
</comment>
<sequence length="148" mass="16614">MYTYIALNDQNLLNSSFFTHAGVEYGNESAKFRGSLITLFAAPVYQTDDASNAYTYVIQVKDNSQNSWIFTIYEGPSGTAIGYNGIGDKETEKVAAALIDEIKKTKPSDYEEIVFYHDFGNKITYGCSNGVCYFHEELGNMDLDFDQE</sequence>
<dbReference type="EMBL" id="LYPC01000027">
    <property type="protein sequence ID" value="OCT12046.1"/>
    <property type="molecule type" value="Genomic_DNA"/>
</dbReference>
<name>A0A1C0ZVB2_9BACL</name>
<dbReference type="RefSeq" id="WP_065855972.1">
    <property type="nucleotide sequence ID" value="NZ_LYPC01000027.1"/>
</dbReference>
<evidence type="ECO:0000313" key="2">
    <source>
        <dbReference type="Proteomes" id="UP000093309"/>
    </source>
</evidence>
<keyword evidence="2" id="KW-1185">Reference proteome</keyword>
<dbReference type="STRING" id="512399.A8709_29780"/>